<dbReference type="AlphaFoldDB" id="A0A645BW88"/>
<sequence>MRANLRSAADGDVTANSNLSAQHTTFAYFGRSCNSYLSRHNRILSNLTIVCDLDQIIEFYSPTNDGRSHDGTIYSSVGANFHIVLQHHIAHLLDFVVDPFLFAESEAVCANNGP</sequence>
<accession>A0A645BW88</accession>
<proteinExistence type="predicted"/>
<name>A0A645BW88_9ZZZZ</name>
<evidence type="ECO:0000313" key="1">
    <source>
        <dbReference type="EMBL" id="MPM69542.1"/>
    </source>
</evidence>
<gene>
    <name evidence="1" type="ORF">SDC9_116487</name>
</gene>
<comment type="caution">
    <text evidence="1">The sequence shown here is derived from an EMBL/GenBank/DDBJ whole genome shotgun (WGS) entry which is preliminary data.</text>
</comment>
<organism evidence="1">
    <name type="scientific">bioreactor metagenome</name>
    <dbReference type="NCBI Taxonomy" id="1076179"/>
    <lineage>
        <taxon>unclassified sequences</taxon>
        <taxon>metagenomes</taxon>
        <taxon>ecological metagenomes</taxon>
    </lineage>
</organism>
<reference evidence="1" key="1">
    <citation type="submission" date="2019-08" db="EMBL/GenBank/DDBJ databases">
        <authorList>
            <person name="Kucharzyk K."/>
            <person name="Murdoch R.W."/>
            <person name="Higgins S."/>
            <person name="Loffler F."/>
        </authorList>
    </citation>
    <scope>NUCLEOTIDE SEQUENCE</scope>
</reference>
<protein>
    <submittedName>
        <fullName evidence="1">Uncharacterized protein</fullName>
    </submittedName>
</protein>
<dbReference type="EMBL" id="VSSQ01022937">
    <property type="protein sequence ID" value="MPM69542.1"/>
    <property type="molecule type" value="Genomic_DNA"/>
</dbReference>